<feature type="domain" description="Luciferase-like" evidence="1">
    <location>
        <begin position="4"/>
        <end position="306"/>
    </location>
</feature>
<reference evidence="2 3" key="1">
    <citation type="submission" date="2016-01" db="EMBL/GenBank/DDBJ databases">
        <title>The new phylogeny of the genus Mycobacterium.</title>
        <authorList>
            <person name="Tarcisio F."/>
            <person name="Conor M."/>
            <person name="Antonella G."/>
            <person name="Elisabetta G."/>
            <person name="Giulia F.S."/>
            <person name="Sara T."/>
            <person name="Anna F."/>
            <person name="Clotilde B."/>
            <person name="Roberto B."/>
            <person name="Veronica D.S."/>
            <person name="Fabio R."/>
            <person name="Monica P."/>
            <person name="Olivier J."/>
            <person name="Enrico T."/>
            <person name="Nicola S."/>
        </authorList>
    </citation>
    <scope>NUCLEOTIDE SEQUENCE [LARGE SCALE GENOMIC DNA]</scope>
    <source>
        <strain evidence="2 3">DSM 44803</strain>
    </source>
</reference>
<evidence type="ECO:0000313" key="2">
    <source>
        <dbReference type="EMBL" id="ORW27080.1"/>
    </source>
</evidence>
<dbReference type="OrthoDB" id="3209103at2"/>
<evidence type="ECO:0000259" key="1">
    <source>
        <dbReference type="Pfam" id="PF00296"/>
    </source>
</evidence>
<dbReference type="InterPro" id="IPR050766">
    <property type="entry name" value="Bact_Lucif_Oxidored"/>
</dbReference>
<dbReference type="InterPro" id="IPR011251">
    <property type="entry name" value="Luciferase-like_dom"/>
</dbReference>
<protein>
    <recommendedName>
        <fullName evidence="1">Luciferase-like domain-containing protein</fullName>
    </recommendedName>
</protein>
<dbReference type="Gene3D" id="3.20.20.30">
    <property type="entry name" value="Luciferase-like domain"/>
    <property type="match status" value="1"/>
</dbReference>
<proteinExistence type="predicted"/>
<sequence>MTLRFGLLWPFRNPEWARVEWDALYRSHLDLIVESERMGFDEAWLTEHHFIDDGYSPSLLPIGAAIAARTQRIRIGTFLLLLPLHNPVRVAEDTATLDLISSGRFDLGVGLGYRKGEFDDQGIPARERAGRMQENLTVVRRLLSGESVTVDGRYTRLHNIRISPPALQRPHPPIWVGGTAPKAIERAARMGLHFLTGGPGSANLYDDALRAHGNDPDDFRIAAMRPTFVAPTREQAWELAAKPLRYMAAGYMQWTAEAEVASGAPSQAIALPSVEEIIRDQSFDFFAEPALVGTPDDVIGQVSEYRAHSRLTDLVCGMALPGMPPDLIRAGMELFAREVIPHFRGP</sequence>
<dbReference type="Proteomes" id="UP000193781">
    <property type="component" value="Unassembled WGS sequence"/>
</dbReference>
<dbReference type="GO" id="GO:0005829">
    <property type="term" value="C:cytosol"/>
    <property type="evidence" value="ECO:0007669"/>
    <property type="project" value="TreeGrafter"/>
</dbReference>
<dbReference type="AlphaFoldDB" id="A0A1X1ZTT6"/>
<evidence type="ECO:0000313" key="3">
    <source>
        <dbReference type="Proteomes" id="UP000193781"/>
    </source>
</evidence>
<comment type="caution">
    <text evidence="2">The sequence shown here is derived from an EMBL/GenBank/DDBJ whole genome shotgun (WGS) entry which is preliminary data.</text>
</comment>
<dbReference type="RefSeq" id="WP_052742684.1">
    <property type="nucleotide sequence ID" value="NZ_JACKSS010000099.1"/>
</dbReference>
<dbReference type="EMBL" id="LQPH01000081">
    <property type="protein sequence ID" value="ORW27080.1"/>
    <property type="molecule type" value="Genomic_DNA"/>
</dbReference>
<dbReference type="SUPFAM" id="SSF51679">
    <property type="entry name" value="Bacterial luciferase-like"/>
    <property type="match status" value="1"/>
</dbReference>
<dbReference type="PANTHER" id="PTHR30137:SF6">
    <property type="entry name" value="LUCIFERASE-LIKE MONOOXYGENASE"/>
    <property type="match status" value="1"/>
</dbReference>
<organism evidence="2 3">
    <name type="scientific">Mycobacterium nebraskense</name>
    <dbReference type="NCBI Taxonomy" id="244292"/>
    <lineage>
        <taxon>Bacteria</taxon>
        <taxon>Bacillati</taxon>
        <taxon>Actinomycetota</taxon>
        <taxon>Actinomycetes</taxon>
        <taxon>Mycobacteriales</taxon>
        <taxon>Mycobacteriaceae</taxon>
        <taxon>Mycobacterium</taxon>
    </lineage>
</organism>
<dbReference type="Pfam" id="PF00296">
    <property type="entry name" value="Bac_luciferase"/>
    <property type="match status" value="1"/>
</dbReference>
<name>A0A1X1ZTT6_9MYCO</name>
<dbReference type="PANTHER" id="PTHR30137">
    <property type="entry name" value="LUCIFERASE-LIKE MONOOXYGENASE"/>
    <property type="match status" value="1"/>
</dbReference>
<dbReference type="GO" id="GO:0016705">
    <property type="term" value="F:oxidoreductase activity, acting on paired donors, with incorporation or reduction of molecular oxygen"/>
    <property type="evidence" value="ECO:0007669"/>
    <property type="project" value="InterPro"/>
</dbReference>
<keyword evidence="3" id="KW-1185">Reference proteome</keyword>
<gene>
    <name evidence="2" type="ORF">AWC17_29435</name>
</gene>
<accession>A0A1X1ZTT6</accession>
<dbReference type="InterPro" id="IPR036661">
    <property type="entry name" value="Luciferase-like_sf"/>
</dbReference>